<evidence type="ECO:0000313" key="2">
    <source>
        <dbReference type="Proteomes" id="UP000734854"/>
    </source>
</evidence>
<dbReference type="Proteomes" id="UP000734854">
    <property type="component" value="Unassembled WGS sequence"/>
</dbReference>
<organism evidence="1 2">
    <name type="scientific">Zingiber officinale</name>
    <name type="common">Ginger</name>
    <name type="synonym">Amomum zingiber</name>
    <dbReference type="NCBI Taxonomy" id="94328"/>
    <lineage>
        <taxon>Eukaryota</taxon>
        <taxon>Viridiplantae</taxon>
        <taxon>Streptophyta</taxon>
        <taxon>Embryophyta</taxon>
        <taxon>Tracheophyta</taxon>
        <taxon>Spermatophyta</taxon>
        <taxon>Magnoliopsida</taxon>
        <taxon>Liliopsida</taxon>
        <taxon>Zingiberales</taxon>
        <taxon>Zingiberaceae</taxon>
        <taxon>Zingiber</taxon>
    </lineage>
</organism>
<proteinExistence type="predicted"/>
<keyword evidence="2" id="KW-1185">Reference proteome</keyword>
<gene>
    <name evidence="1" type="ORF">ZIOFF_033170</name>
</gene>
<evidence type="ECO:0000313" key="1">
    <source>
        <dbReference type="EMBL" id="KAG6507817.1"/>
    </source>
</evidence>
<dbReference type="AlphaFoldDB" id="A0A8J5LC26"/>
<comment type="caution">
    <text evidence="1">The sequence shown here is derived from an EMBL/GenBank/DDBJ whole genome shotgun (WGS) entry which is preliminary data.</text>
</comment>
<dbReference type="EMBL" id="JACMSC010000009">
    <property type="protein sequence ID" value="KAG6507817.1"/>
    <property type="molecule type" value="Genomic_DNA"/>
</dbReference>
<sequence>MELRGLLSRRSVSNRLHSGFLPFTASGRVLTYSFHSVLHVGYEMINPALGTSNIKIPEFQPEMTWKRAELSMRLDDALVHVAPTDVDLGAGLQWLSKILQRESLWLVDALKIALQKFYGKDSLQSSEVLVKTTSYGILWTSTGAKLHLLITSNLTIEANKNGSMVNLPEVEDQLTEVQRNILKGKKQKNRKALFQIYQALEIPIYERISKATNAQRVWEILQTTYSNQD</sequence>
<dbReference type="InterPro" id="IPR045167">
    <property type="entry name" value="Hobbit"/>
</dbReference>
<accession>A0A8J5LC26</accession>
<protein>
    <submittedName>
        <fullName evidence="1">Uncharacterized protein</fullName>
    </submittedName>
</protein>
<reference evidence="1 2" key="1">
    <citation type="submission" date="2020-08" db="EMBL/GenBank/DDBJ databases">
        <title>Plant Genome Project.</title>
        <authorList>
            <person name="Zhang R.-G."/>
        </authorList>
    </citation>
    <scope>NUCLEOTIDE SEQUENCE [LARGE SCALE GENOMIC DNA]</scope>
    <source>
        <tissue evidence="1">Rhizome</tissue>
    </source>
</reference>
<dbReference type="Pfam" id="PF10344">
    <property type="entry name" value="Hobbit"/>
    <property type="match status" value="1"/>
</dbReference>
<name>A0A8J5LC26_ZINOF</name>